<dbReference type="Gene3D" id="3.40.50.300">
    <property type="entry name" value="P-loop containing nucleotide triphosphate hydrolases"/>
    <property type="match status" value="2"/>
</dbReference>
<feature type="coiled-coil region" evidence="10">
    <location>
        <begin position="213"/>
        <end position="279"/>
    </location>
</feature>
<reference evidence="12" key="1">
    <citation type="submission" date="2020-04" db="EMBL/GenBank/DDBJ databases">
        <authorList>
            <person name="Neveu A P."/>
        </authorList>
    </citation>
    <scope>NUCLEOTIDE SEQUENCE</scope>
    <source>
        <tissue evidence="12">Whole embryo</tissue>
    </source>
</reference>
<feature type="coiled-coil region" evidence="10">
    <location>
        <begin position="641"/>
        <end position="713"/>
    </location>
</feature>
<evidence type="ECO:0000256" key="4">
    <source>
        <dbReference type="ARBA" id="ARBA00018687"/>
    </source>
</evidence>
<evidence type="ECO:0000256" key="9">
    <source>
        <dbReference type="ARBA" id="ARBA00023242"/>
    </source>
</evidence>
<evidence type="ECO:0000256" key="8">
    <source>
        <dbReference type="ARBA" id="ARBA00023054"/>
    </source>
</evidence>
<evidence type="ECO:0000313" key="12">
    <source>
        <dbReference type="EMBL" id="CAB3266388.1"/>
    </source>
</evidence>
<name>A0A6F9DTN6_9ASCI</name>
<dbReference type="FunFam" id="3.40.50.300:FF:001301">
    <property type="entry name" value="Structural maintenance of chromosomes 5"/>
    <property type="match status" value="1"/>
</dbReference>
<dbReference type="SUPFAM" id="SSF52540">
    <property type="entry name" value="P-loop containing nucleoside triphosphate hydrolases"/>
    <property type="match status" value="1"/>
</dbReference>
<evidence type="ECO:0000256" key="6">
    <source>
        <dbReference type="ARBA" id="ARBA00022741"/>
    </source>
</evidence>
<keyword evidence="5" id="KW-0158">Chromosome</keyword>
<protein>
    <recommendedName>
        <fullName evidence="4">Structural maintenance of chromosomes protein 5</fullName>
    </recommendedName>
</protein>
<dbReference type="GO" id="GO:0005524">
    <property type="term" value="F:ATP binding"/>
    <property type="evidence" value="ECO:0007669"/>
    <property type="project" value="UniProtKB-KW"/>
</dbReference>
<comment type="subcellular location">
    <subcellularLocation>
        <location evidence="2">Chromosome</location>
    </subcellularLocation>
    <subcellularLocation>
        <location evidence="1">Nucleus</location>
    </subcellularLocation>
</comment>
<dbReference type="InterPro" id="IPR027417">
    <property type="entry name" value="P-loop_NTPase"/>
</dbReference>
<evidence type="ECO:0000256" key="10">
    <source>
        <dbReference type="SAM" id="Coils"/>
    </source>
</evidence>
<evidence type="ECO:0000256" key="2">
    <source>
        <dbReference type="ARBA" id="ARBA00004286"/>
    </source>
</evidence>
<evidence type="ECO:0000256" key="1">
    <source>
        <dbReference type="ARBA" id="ARBA00004123"/>
    </source>
</evidence>
<comment type="similarity">
    <text evidence="3">Belongs to the SMC family. SMC5 subfamily.</text>
</comment>
<keyword evidence="7" id="KW-0067">ATP-binding</keyword>
<evidence type="ECO:0000256" key="3">
    <source>
        <dbReference type="ARBA" id="ARBA00010171"/>
    </source>
</evidence>
<dbReference type="Pfam" id="PF02463">
    <property type="entry name" value="SMC_N"/>
    <property type="match status" value="1"/>
</dbReference>
<dbReference type="GO" id="GO:0003697">
    <property type="term" value="F:single-stranded DNA binding"/>
    <property type="evidence" value="ECO:0007669"/>
    <property type="project" value="TreeGrafter"/>
</dbReference>
<evidence type="ECO:0000259" key="11">
    <source>
        <dbReference type="Pfam" id="PF02463"/>
    </source>
</evidence>
<evidence type="ECO:0000256" key="5">
    <source>
        <dbReference type="ARBA" id="ARBA00022454"/>
    </source>
</evidence>
<accession>A0A6F9DTN6</accession>
<feature type="coiled-coil region" evidence="10">
    <location>
        <begin position="350"/>
        <end position="424"/>
    </location>
</feature>
<evidence type="ECO:0000256" key="7">
    <source>
        <dbReference type="ARBA" id="ARBA00022840"/>
    </source>
</evidence>
<dbReference type="GO" id="GO:0000724">
    <property type="term" value="P:double-strand break repair via homologous recombination"/>
    <property type="evidence" value="ECO:0007669"/>
    <property type="project" value="TreeGrafter"/>
</dbReference>
<dbReference type="GO" id="GO:0030915">
    <property type="term" value="C:Smc5-Smc6 complex"/>
    <property type="evidence" value="ECO:0007669"/>
    <property type="project" value="TreeGrafter"/>
</dbReference>
<dbReference type="EMBL" id="LR790526">
    <property type="protein sequence ID" value="CAB3266388.1"/>
    <property type="molecule type" value="mRNA"/>
</dbReference>
<keyword evidence="8 10" id="KW-0175">Coiled coil</keyword>
<gene>
    <name evidence="12" type="primary">Smc5</name>
</gene>
<organism evidence="12">
    <name type="scientific">Phallusia mammillata</name>
    <dbReference type="NCBI Taxonomy" id="59560"/>
    <lineage>
        <taxon>Eukaryota</taxon>
        <taxon>Metazoa</taxon>
        <taxon>Chordata</taxon>
        <taxon>Tunicata</taxon>
        <taxon>Ascidiacea</taxon>
        <taxon>Phlebobranchia</taxon>
        <taxon>Ascidiidae</taxon>
        <taxon>Phallusia</taxon>
    </lineage>
</organism>
<dbReference type="PANTHER" id="PTHR45916">
    <property type="entry name" value="STRUCTURAL MAINTENANCE OF CHROMOSOMES PROTEIN 5"/>
    <property type="match status" value="1"/>
</dbReference>
<keyword evidence="9" id="KW-0539">Nucleus</keyword>
<proteinExistence type="evidence at transcript level"/>
<sequence length="1071" mass="124681">MVDTASTVLTAASRKHKSAEAFVKGSIVRINLKNFLTYDQCSFRLNPKLNVIIGPNGTGKSSVVCAICIGLGGKPSFLARAKELGDFIKHGKDKASIEVELCNTPKNDIIRRDIGHIAGGKTSSAWFLNGAAVSVKQIDEVVNKHNVMLSNLCQFLPQERVADFAKMNKIELLENTELAVCPVSMQEDHKWLKQYRTLQKELELKHKDDVEYLDKLVQKNERVEREVKRFQERHKIMERLKILDQKRGWLVYEEARQEYNKRKEEHKALKQKKSIAQRELLPLIKIIEKIKNAMLTLDKDNKKKGDELKSMASETKNIHTEIGEMDEKVQEKWDEYKEREKDEQLRLKKVEQCQLQISGWEGELEQLQESDVQSEIDNIKSETKSTVTAIANAEHEQLFIQERKQRKQREIKGCEAKLAELNNLNERRLEFLRRKNKDCYNAIVWLRSNRSMFKATIHEPILLTIDMKDPRHAELLENHISFRDLFAFVCEDGDDNDRFIREVHEKQALRVNVIKAPRSREGKLMTSDAYRPRRNIKDLKQWGFTSFLRELFKAPDAVMAYLCKQYRVHEIPVGSARTKDIVDQVTQKSNIDLFFIPTLSPNQVGSRYSVKKSKYSSNTIVGSRALRRAEFLDSKVDPDELKQIQQAMQNLKSEASRDTVRYSDLAEQKKKLEKKDNELRTKMKELLQHKNKRKNLENKIMLKKQNLEELENSPVDLESIRTGIERAVNQIILKKKELTLKFITKIRCCVDVSIGKGTLQLRYTQCLRRRAKAEQQVRELNLKNTELIKACERVEEAKKEAEQKAKQLLNEAKRKTGDSIDHLKKIFADYPDDLTEVDTLRHELGAKLDCCGTTDPKIVEEYTNRKKEIEQFQKKVDKAGSLLESQRDDMEEVKTRWLTPLQKLISKINVRFAKYFEQMGCAGEVDLHTDNPDDFDKYGIRIRVKFRASSTLQELDPFRQSGGERSVSTMLYLVALQSLHTCPFRVVDEINQGMDPDNERRVFQVIVNSSSKEFASQYVLITPKLLPNLTYNRHMTVHCVYNGPHMPQHNEWKLSRFIRKRRMLKYEDEDD</sequence>
<feature type="domain" description="RecF/RecN/SMC N-terminal" evidence="11">
    <location>
        <begin position="27"/>
        <end position="1022"/>
    </location>
</feature>
<dbReference type="AlphaFoldDB" id="A0A6F9DTN6"/>
<dbReference type="PANTHER" id="PTHR45916:SF1">
    <property type="entry name" value="STRUCTURAL MAINTENANCE OF CHROMOSOMES PROTEIN 5"/>
    <property type="match status" value="1"/>
</dbReference>
<feature type="coiled-coil region" evidence="10">
    <location>
        <begin position="763"/>
        <end position="818"/>
    </location>
</feature>
<dbReference type="GO" id="GO:0005634">
    <property type="term" value="C:nucleus"/>
    <property type="evidence" value="ECO:0007669"/>
    <property type="project" value="UniProtKB-SubCell"/>
</dbReference>
<keyword evidence="6" id="KW-0547">Nucleotide-binding</keyword>
<dbReference type="InterPro" id="IPR003395">
    <property type="entry name" value="RecF/RecN/SMC_N"/>
</dbReference>